<dbReference type="Proteomes" id="UP000028875">
    <property type="component" value="Unassembled WGS sequence"/>
</dbReference>
<name>A0A024Q6Z7_9BACI</name>
<dbReference type="AlphaFoldDB" id="A0A024Q6Z7"/>
<proteinExistence type="predicted"/>
<evidence type="ECO:0000313" key="1">
    <source>
        <dbReference type="EMBL" id="CDQ38259.1"/>
    </source>
</evidence>
<gene>
    <name evidence="1" type="ORF">BN990_00528</name>
</gene>
<dbReference type="EMBL" id="CCDP010000001">
    <property type="protein sequence ID" value="CDQ38259.1"/>
    <property type="molecule type" value="Genomic_DNA"/>
</dbReference>
<sequence length="54" mass="6579">MLITFHPKVTWLLIGHSEERVRMHYLDESWSMPVIGERPPYYTNPQYKPYFPLI</sequence>
<accession>A0A024Q6Z7</accession>
<comment type="caution">
    <text evidence="1">The sequence shown here is derived from an EMBL/GenBank/DDBJ whole genome shotgun (WGS) entry which is preliminary data.</text>
</comment>
<reference evidence="1 2" key="1">
    <citation type="submission" date="2014-03" db="EMBL/GenBank/DDBJ databases">
        <authorList>
            <person name="Urmite Genomes U."/>
        </authorList>
    </citation>
    <scope>NUCLEOTIDE SEQUENCE [LARGE SCALE GENOMIC DNA]</scope>
    <source>
        <strain evidence="1 2">Vm-5</strain>
    </source>
</reference>
<keyword evidence="2" id="KW-1185">Reference proteome</keyword>
<organism evidence="1 2">
    <name type="scientific">Virgibacillus massiliensis</name>
    <dbReference type="NCBI Taxonomy" id="1462526"/>
    <lineage>
        <taxon>Bacteria</taxon>
        <taxon>Bacillati</taxon>
        <taxon>Bacillota</taxon>
        <taxon>Bacilli</taxon>
        <taxon>Bacillales</taxon>
        <taxon>Bacillaceae</taxon>
        <taxon>Virgibacillus</taxon>
    </lineage>
</organism>
<protein>
    <submittedName>
        <fullName evidence="1">Uncharacterized protein</fullName>
    </submittedName>
</protein>
<evidence type="ECO:0000313" key="2">
    <source>
        <dbReference type="Proteomes" id="UP000028875"/>
    </source>
</evidence>
<reference evidence="2" key="2">
    <citation type="submission" date="2014-05" db="EMBL/GenBank/DDBJ databases">
        <title>Draft genome sequence of Virgibacillus massiliensis Vm-5.</title>
        <authorList>
            <person name="Khelaifia S."/>
            <person name="Croce O."/>
            <person name="Lagier J.C."/>
            <person name="Raoult D."/>
        </authorList>
    </citation>
    <scope>NUCLEOTIDE SEQUENCE [LARGE SCALE GENOMIC DNA]</scope>
    <source>
        <strain evidence="2">Vm-5</strain>
    </source>
</reference>
<dbReference type="RefSeq" id="WP_187370445.1">
    <property type="nucleotide sequence ID" value="NZ_BNER01000001.1"/>
</dbReference>